<accession>A0A5A9PTH4</accession>
<organism evidence="1 2">
    <name type="scientific">Triplophysa tibetana</name>
    <dbReference type="NCBI Taxonomy" id="1572043"/>
    <lineage>
        <taxon>Eukaryota</taxon>
        <taxon>Metazoa</taxon>
        <taxon>Chordata</taxon>
        <taxon>Craniata</taxon>
        <taxon>Vertebrata</taxon>
        <taxon>Euteleostomi</taxon>
        <taxon>Actinopterygii</taxon>
        <taxon>Neopterygii</taxon>
        <taxon>Teleostei</taxon>
        <taxon>Ostariophysi</taxon>
        <taxon>Cypriniformes</taxon>
        <taxon>Nemacheilidae</taxon>
        <taxon>Triplophysa</taxon>
    </lineage>
</organism>
<keyword evidence="2" id="KW-1185">Reference proteome</keyword>
<evidence type="ECO:0000313" key="1">
    <source>
        <dbReference type="EMBL" id="KAA0724942.1"/>
    </source>
</evidence>
<dbReference type="GO" id="GO:0005615">
    <property type="term" value="C:extracellular space"/>
    <property type="evidence" value="ECO:0007669"/>
    <property type="project" value="TreeGrafter"/>
</dbReference>
<sequence length="225" mass="25216">MKASMEDDNSSEFVFIEAPRLLVCHFHEAAWWKNKCLIHAYTECDPTKKKTVAVEKMFASRCCSIMNRVEPSRSHKPVPNMHHRASIPSRRIDTNITLTVINTLTHPSSILTYSTFVIKGGALFGALNNLQDSKKGFSFTYTIHKIYGLYLESVNNVKGSKEDHTFWELLTDTPSGEEPLKTGVLKVACTDMSRGGQNEHKPAVCLSGHFFARLAIILLINSDGK</sequence>
<dbReference type="Gene3D" id="2.170.130.30">
    <property type="match status" value="1"/>
</dbReference>
<name>A0A5A9PTH4_9TELE</name>
<dbReference type="PANTHER" id="PTHR10559">
    <property type="entry name" value="TRANSCOBALAMIN-1/GASTRIC INTRINSIC FACTOR"/>
    <property type="match status" value="1"/>
</dbReference>
<dbReference type="AlphaFoldDB" id="A0A5A9PTH4"/>
<dbReference type="GO" id="GO:0031419">
    <property type="term" value="F:cobalamin binding"/>
    <property type="evidence" value="ECO:0007669"/>
    <property type="project" value="TreeGrafter"/>
</dbReference>
<reference evidence="1 2" key="1">
    <citation type="journal article" date="2019" name="Mol. Ecol. Resour.">
        <title>Chromosome-level genome assembly of Triplophysa tibetana, a fish adapted to the harsh high-altitude environment of the Tibetan Plateau.</title>
        <authorList>
            <person name="Yang X."/>
            <person name="Liu H."/>
            <person name="Ma Z."/>
            <person name="Zou Y."/>
            <person name="Zou M."/>
            <person name="Mao Y."/>
            <person name="Li X."/>
            <person name="Wang H."/>
            <person name="Chen T."/>
            <person name="Wang W."/>
            <person name="Yang R."/>
        </authorList>
    </citation>
    <scope>NUCLEOTIDE SEQUENCE [LARGE SCALE GENOMIC DNA]</scope>
    <source>
        <strain evidence="1">TTIB1903HZAU</strain>
        <tissue evidence="1">Muscle</tissue>
    </source>
</reference>
<dbReference type="GO" id="GO:0015889">
    <property type="term" value="P:cobalamin transport"/>
    <property type="evidence" value="ECO:0007669"/>
    <property type="project" value="TreeGrafter"/>
</dbReference>
<dbReference type="PANTHER" id="PTHR10559:SF18">
    <property type="entry name" value="TRANSCOBALAMIN II"/>
    <property type="match status" value="1"/>
</dbReference>
<dbReference type="Proteomes" id="UP000324632">
    <property type="component" value="Chromosome 1"/>
</dbReference>
<proteinExistence type="predicted"/>
<comment type="caution">
    <text evidence="1">The sequence shown here is derived from an EMBL/GenBank/DDBJ whole genome shotgun (WGS) entry which is preliminary data.</text>
</comment>
<dbReference type="EMBL" id="SOYY01000001">
    <property type="protein sequence ID" value="KAA0724942.1"/>
    <property type="molecule type" value="Genomic_DNA"/>
</dbReference>
<gene>
    <name evidence="1" type="ORF">E1301_Tti023163</name>
</gene>
<dbReference type="InterPro" id="IPR051588">
    <property type="entry name" value="Cobalamin_Transport"/>
</dbReference>
<evidence type="ECO:0000313" key="2">
    <source>
        <dbReference type="Proteomes" id="UP000324632"/>
    </source>
</evidence>
<protein>
    <submittedName>
        <fullName evidence="1">Uncharacterized protein</fullName>
    </submittedName>
</protein>